<gene>
    <name evidence="4" type="ORF">H9S92_11915</name>
</gene>
<dbReference type="Pfam" id="PF00534">
    <property type="entry name" value="Glycos_transf_1"/>
    <property type="match status" value="1"/>
</dbReference>
<dbReference type="EMBL" id="JACSIT010000106">
    <property type="protein sequence ID" value="MBC6994874.1"/>
    <property type="molecule type" value="Genomic_DNA"/>
</dbReference>
<dbReference type="AlphaFoldDB" id="A0A923PK76"/>
<dbReference type="SUPFAM" id="SSF48208">
    <property type="entry name" value="Six-hairpin glycosidases"/>
    <property type="match status" value="1"/>
</dbReference>
<dbReference type="RefSeq" id="WP_187466945.1">
    <property type="nucleotide sequence ID" value="NZ_JACSIT010000106.1"/>
</dbReference>
<dbReference type="GO" id="GO:0016757">
    <property type="term" value="F:glycosyltransferase activity"/>
    <property type="evidence" value="ECO:0007669"/>
    <property type="project" value="InterPro"/>
</dbReference>
<keyword evidence="5" id="KW-1185">Reference proteome</keyword>
<evidence type="ECO:0000313" key="4">
    <source>
        <dbReference type="EMBL" id="MBC6994874.1"/>
    </source>
</evidence>
<accession>A0A923PK76</accession>
<dbReference type="GO" id="GO:0005975">
    <property type="term" value="P:carbohydrate metabolic process"/>
    <property type="evidence" value="ECO:0007669"/>
    <property type="project" value="InterPro"/>
</dbReference>
<dbReference type="CDD" id="cd03822">
    <property type="entry name" value="GT4_mannosyltransferase-like"/>
    <property type="match status" value="1"/>
</dbReference>
<feature type="region of interest" description="Disordered" evidence="1">
    <location>
        <begin position="808"/>
        <end position="828"/>
    </location>
</feature>
<dbReference type="InterPro" id="IPR001296">
    <property type="entry name" value="Glyco_trans_1"/>
</dbReference>
<dbReference type="InterPro" id="IPR028098">
    <property type="entry name" value="Glyco_trans_4-like_N"/>
</dbReference>
<feature type="domain" description="Glycosyl transferase family 1" evidence="2">
    <location>
        <begin position="179"/>
        <end position="356"/>
    </location>
</feature>
<proteinExistence type="predicted"/>
<dbReference type="Proteomes" id="UP000650081">
    <property type="component" value="Unassembled WGS sequence"/>
</dbReference>
<dbReference type="InterPro" id="IPR008930">
    <property type="entry name" value="Terpenoid_cyclase/PrenylTrfase"/>
</dbReference>
<dbReference type="SUPFAM" id="SSF48239">
    <property type="entry name" value="Terpenoid cyclases/Protein prenyltransferases"/>
    <property type="match status" value="1"/>
</dbReference>
<dbReference type="Pfam" id="PF13439">
    <property type="entry name" value="Glyco_transf_4"/>
    <property type="match status" value="1"/>
</dbReference>
<sequence>MKIAILGNYPPKACGIATFTASLAQALRCNLTAEHLLDFAEIIAIEEPGQALEYPSEVGCILPKEEVVAYRATANYLNTSGFALLIVQHEFGIFGGPDGSHLLELTDRLKIPLLVTCHTVLKVPSAGQLSVMRRLIARTGVMVVMSKMAKQFLQDVYNCPENRIQVIEHGVPGIRTAKREVLREQFGWTDQRVLFTFGLLSRGKGIETVIRALPAIIKEHPGVRYVVLGKTHPNVVRQDGEAYREWLQALAKELGVAEHVEMISAFASEQSLFEYLRATDLYVIPYPNEAQICSGTLAYAMGAGAAVVSTPFWYATELLADGRGRYFPFGDSAALAEEVNQLLHEPRAMEYIRQRAFAYGKNLRWREIGGQYLRAFADARLAFEELSIAPAAAPLAPLRLDHLRRMTDHCGLLQHAKHATPLREEGYCVDDNGRALVFTTLALREKTLPLADRQFLLSCTDRYLAYLLSAQHEDGSFRNFMNYQRQFLEEHGSEDSFGRALWGLGSCIAHPPRQDHQRLALDSYRAAIGHLDGLRSPRALAYGILSLVDYLTFAPDDVDRRDLLDRAVSRIMAHYGDCSCHSWQWFERYLTYDNGILPLALYRSLRIFDDPAVRQVAEASTAFLTKQTFVNGRLRPIGCAAPYLPGEPLPQFDQQPIEAMTQVLLYAEAHRYHGRPEDAELARRAYAWFVGSNDLGLPLYNPETCGAYDGLTASDVNQNQGAESLLAYLIARITIAPLAVQPPAAIREDKQEVLRGMLNGFTPGWAKKPAPQPTAKPSQEGIVSSTALQHYLRADCDHLRSAFKLEAVPTTQATQQSQQGSRYLKKSS</sequence>
<organism evidence="4 5">
    <name type="scientific">Neolewinella lacunae</name>
    <dbReference type="NCBI Taxonomy" id="1517758"/>
    <lineage>
        <taxon>Bacteria</taxon>
        <taxon>Pseudomonadati</taxon>
        <taxon>Bacteroidota</taxon>
        <taxon>Saprospiria</taxon>
        <taxon>Saprospirales</taxon>
        <taxon>Lewinellaceae</taxon>
        <taxon>Neolewinella</taxon>
    </lineage>
</organism>
<evidence type="ECO:0000259" key="2">
    <source>
        <dbReference type="Pfam" id="PF00534"/>
    </source>
</evidence>
<evidence type="ECO:0000259" key="3">
    <source>
        <dbReference type="Pfam" id="PF13439"/>
    </source>
</evidence>
<dbReference type="InterPro" id="IPR008928">
    <property type="entry name" value="6-hairpin_glycosidase_sf"/>
</dbReference>
<reference evidence="4" key="1">
    <citation type="submission" date="2020-08" db="EMBL/GenBank/DDBJ databases">
        <title>Lewinella bacteria from marine environments.</title>
        <authorList>
            <person name="Zhong Y."/>
        </authorList>
    </citation>
    <scope>NUCLEOTIDE SEQUENCE</scope>
    <source>
        <strain evidence="4">KCTC 42187</strain>
    </source>
</reference>
<feature type="compositionally biased region" description="Low complexity" evidence="1">
    <location>
        <begin position="810"/>
        <end position="819"/>
    </location>
</feature>
<name>A0A923PK76_9BACT</name>
<feature type="domain" description="Glycosyltransferase subfamily 4-like N-terminal" evidence="3">
    <location>
        <begin position="96"/>
        <end position="171"/>
    </location>
</feature>
<evidence type="ECO:0000313" key="5">
    <source>
        <dbReference type="Proteomes" id="UP000650081"/>
    </source>
</evidence>
<dbReference type="PANTHER" id="PTHR12526">
    <property type="entry name" value="GLYCOSYLTRANSFERASE"/>
    <property type="match status" value="1"/>
</dbReference>
<protein>
    <submittedName>
        <fullName evidence="4">Glycosyltransferase family 4 protein</fullName>
    </submittedName>
</protein>
<dbReference type="Gene3D" id="3.40.50.2000">
    <property type="entry name" value="Glycogen Phosphorylase B"/>
    <property type="match status" value="2"/>
</dbReference>
<evidence type="ECO:0000256" key="1">
    <source>
        <dbReference type="SAM" id="MobiDB-lite"/>
    </source>
</evidence>
<comment type="caution">
    <text evidence="4">The sequence shown here is derived from an EMBL/GenBank/DDBJ whole genome shotgun (WGS) entry which is preliminary data.</text>
</comment>
<dbReference type="PANTHER" id="PTHR12526:SF572">
    <property type="entry name" value="BLL5144 PROTEIN"/>
    <property type="match status" value="1"/>
</dbReference>
<dbReference type="SUPFAM" id="SSF53756">
    <property type="entry name" value="UDP-Glycosyltransferase/glycogen phosphorylase"/>
    <property type="match status" value="1"/>
</dbReference>